<dbReference type="AlphaFoldDB" id="A0A0D7B0Q5"/>
<dbReference type="EMBL" id="KN880678">
    <property type="protein sequence ID" value="KIY63714.1"/>
    <property type="molecule type" value="Genomic_DNA"/>
</dbReference>
<dbReference type="OrthoDB" id="2837137at2759"/>
<evidence type="ECO:0000313" key="1">
    <source>
        <dbReference type="EMBL" id="KIY63714.1"/>
    </source>
</evidence>
<name>A0A0D7B0Q5_9AGAR</name>
<proteinExistence type="predicted"/>
<dbReference type="Proteomes" id="UP000054007">
    <property type="component" value="Unassembled WGS sequence"/>
</dbReference>
<dbReference type="Gene3D" id="1.20.1280.50">
    <property type="match status" value="1"/>
</dbReference>
<sequence length="498" mass="56318">MSLSIVHPPGIPIAFPAEILSSVFEHACDDSLCIDNDGALPFQCTIVQVCRLWRDIAFGDTRLWSNITMYITYFDWGHDIPARSIASAIQLFAFATQRAQELPLDLLLRLDASDRDRLPDADPPEAVLKALLATSARWRQFSAYLETPEDTILLQMGQILDRAENLEKLEVFTLPLPKLGMVTKCGPSLRHVACQWAPHLVLPWGQLIHLELKFKIEVQDFHHISDLEACHDLRWLDLELELLETEIAVPNVARVVTLPLVSTFKTNSSDVINMFNLPAVVTLGLRAGAVAPASVDSLIHRSRYIVRTLLMDEVYYEELDHLMKVLPCLASEIKHLKIDMQQHRYPKKIGIITLLNLFANVDIATRMESLCIEYYSMCIPVDLDHILARLCDVIHGRLSCEQPLQRVFLKIHLQGVSWRRRLEGLITASDIPPKLVEWNDACSPVVGIDIEAMPARESERTYKNLLPNPRGAFTLPAELRRVPGEPSLCPSFHWGDSL</sequence>
<dbReference type="STRING" id="1314674.A0A0D7B0Q5"/>
<reference evidence="1 2" key="1">
    <citation type="journal article" date="2015" name="Fungal Genet. Biol.">
        <title>Evolution of novel wood decay mechanisms in Agaricales revealed by the genome sequences of Fistulina hepatica and Cylindrobasidium torrendii.</title>
        <authorList>
            <person name="Floudas D."/>
            <person name="Held B.W."/>
            <person name="Riley R."/>
            <person name="Nagy L.G."/>
            <person name="Koehler G."/>
            <person name="Ransdell A.S."/>
            <person name="Younus H."/>
            <person name="Chow J."/>
            <person name="Chiniquy J."/>
            <person name="Lipzen A."/>
            <person name="Tritt A."/>
            <person name="Sun H."/>
            <person name="Haridas S."/>
            <person name="LaButti K."/>
            <person name="Ohm R.A."/>
            <person name="Kues U."/>
            <person name="Blanchette R.A."/>
            <person name="Grigoriev I.V."/>
            <person name="Minto R.E."/>
            <person name="Hibbett D.S."/>
        </authorList>
    </citation>
    <scope>NUCLEOTIDE SEQUENCE [LARGE SCALE GENOMIC DNA]</scope>
    <source>
        <strain evidence="1 2">FP15055 ss-10</strain>
    </source>
</reference>
<accession>A0A0D7B0Q5</accession>
<gene>
    <name evidence="1" type="ORF">CYLTODRAFT_127208</name>
</gene>
<keyword evidence="2" id="KW-1185">Reference proteome</keyword>
<protein>
    <submittedName>
        <fullName evidence="1">Uncharacterized protein</fullName>
    </submittedName>
</protein>
<evidence type="ECO:0000313" key="2">
    <source>
        <dbReference type="Proteomes" id="UP000054007"/>
    </source>
</evidence>
<organism evidence="1 2">
    <name type="scientific">Cylindrobasidium torrendii FP15055 ss-10</name>
    <dbReference type="NCBI Taxonomy" id="1314674"/>
    <lineage>
        <taxon>Eukaryota</taxon>
        <taxon>Fungi</taxon>
        <taxon>Dikarya</taxon>
        <taxon>Basidiomycota</taxon>
        <taxon>Agaricomycotina</taxon>
        <taxon>Agaricomycetes</taxon>
        <taxon>Agaricomycetidae</taxon>
        <taxon>Agaricales</taxon>
        <taxon>Marasmiineae</taxon>
        <taxon>Physalacriaceae</taxon>
        <taxon>Cylindrobasidium</taxon>
    </lineage>
</organism>